<sequence>MVQVRKNHLFFLGFWLIKMAVIINQIMETIYNPEIKKRKVAKLENVISSVFKSLFFKFPPLYDTILIYVDLSI</sequence>
<organism evidence="2 3">
    <name type="scientific">Staphylococcus argenteus</name>
    <dbReference type="NCBI Taxonomy" id="985002"/>
    <lineage>
        <taxon>Bacteria</taxon>
        <taxon>Bacillati</taxon>
        <taxon>Bacillota</taxon>
        <taxon>Bacilli</taxon>
        <taxon>Bacillales</taxon>
        <taxon>Staphylococcaceae</taxon>
        <taxon>Staphylococcus</taxon>
    </lineage>
</organism>
<evidence type="ECO:0000256" key="1">
    <source>
        <dbReference type="SAM" id="Phobius"/>
    </source>
</evidence>
<protein>
    <submittedName>
        <fullName evidence="2">Uncharacterized protein</fullName>
    </submittedName>
</protein>
<name>A0A7U7JV88_9STAP</name>
<accession>A0A7U7JV88</accession>
<keyword evidence="3" id="KW-1185">Reference proteome</keyword>
<evidence type="ECO:0000313" key="2">
    <source>
        <dbReference type="EMBL" id="CRI28952.1"/>
    </source>
</evidence>
<feature type="transmembrane region" description="Helical" evidence="1">
    <location>
        <begin position="12"/>
        <end position="31"/>
    </location>
</feature>
<dbReference type="EMBL" id="CVOU01000020">
    <property type="protein sequence ID" value="CRI28952.1"/>
    <property type="molecule type" value="Genomic_DNA"/>
</dbReference>
<reference evidence="2 3" key="1">
    <citation type="submission" date="2015-04" db="EMBL/GenBank/DDBJ databases">
        <authorList>
            <person name="Cao L."/>
            <person name="Gao C.H."/>
        </authorList>
    </citation>
    <scope>NUCLEOTIDE SEQUENCE [LARGE SCALE GENOMIC DNA]</scope>
    <source>
        <strain evidence="2 3">SH3</strain>
    </source>
</reference>
<dbReference type="Proteomes" id="UP000236509">
    <property type="component" value="Unassembled WGS sequence"/>
</dbReference>
<evidence type="ECO:0000313" key="3">
    <source>
        <dbReference type="Proteomes" id="UP000236509"/>
    </source>
</evidence>
<keyword evidence="1" id="KW-0472">Membrane</keyword>
<comment type="caution">
    <text evidence="2">The sequence shown here is derived from an EMBL/GenBank/DDBJ whole genome shotgun (WGS) entry which is preliminary data.</text>
</comment>
<dbReference type="AlphaFoldDB" id="A0A7U7JV88"/>
<gene>
    <name evidence="2" type="ORF">BN1326_80242</name>
</gene>
<keyword evidence="1" id="KW-0812">Transmembrane</keyword>
<keyword evidence="1" id="KW-1133">Transmembrane helix</keyword>
<proteinExistence type="predicted"/>